<evidence type="ECO:0000313" key="13">
    <source>
        <dbReference type="Proteomes" id="UP000469890"/>
    </source>
</evidence>
<dbReference type="EMBL" id="JAAECE010000001">
    <property type="protein sequence ID" value="KAF1806232.1"/>
    <property type="molecule type" value="Genomic_DNA"/>
</dbReference>
<evidence type="ECO:0000256" key="6">
    <source>
        <dbReference type="ARBA" id="ARBA00022968"/>
    </source>
</evidence>
<protein>
    <submittedName>
        <fullName evidence="12">Mannosyltransferase putative-domain-containing protein</fullName>
    </submittedName>
</protein>
<keyword evidence="6" id="KW-0735">Signal-anchor</keyword>
<comment type="similarity">
    <text evidence="2">Belongs to the MNN1/MNT family.</text>
</comment>
<evidence type="ECO:0000256" key="5">
    <source>
        <dbReference type="ARBA" id="ARBA00022692"/>
    </source>
</evidence>
<reference evidence="12 13" key="1">
    <citation type="submission" date="2019-09" db="EMBL/GenBank/DDBJ databases">
        <authorList>
            <consortium name="DOE Joint Genome Institute"/>
            <person name="Mondo S.J."/>
            <person name="Navarro-Mendoza M.I."/>
            <person name="Perez-Arques C."/>
            <person name="Panchal S."/>
            <person name="Nicolas F.E."/>
            <person name="Ganguly P."/>
            <person name="Pangilinan J."/>
            <person name="Grigoriev I."/>
            <person name="Heitman J."/>
            <person name="Sanya K."/>
            <person name="Garre V."/>
        </authorList>
    </citation>
    <scope>NUCLEOTIDE SEQUENCE [LARGE SCALE GENOMIC DNA]</scope>
    <source>
        <strain evidence="12 13">MU402</strain>
    </source>
</reference>
<accession>A0A8H4BPM8</accession>
<keyword evidence="9" id="KW-0325">Glycoprotein</keyword>
<evidence type="ECO:0000256" key="1">
    <source>
        <dbReference type="ARBA" id="ARBA00004606"/>
    </source>
</evidence>
<keyword evidence="10" id="KW-0175">Coiled coil</keyword>
<keyword evidence="4 12" id="KW-0808">Transferase</keyword>
<dbReference type="AlphaFoldDB" id="A0A8H4BPM8"/>
<keyword evidence="7 11" id="KW-1133">Transmembrane helix</keyword>
<comment type="subcellular location">
    <subcellularLocation>
        <location evidence="1">Membrane</location>
        <topology evidence="1">Single-pass type II membrane protein</topology>
    </subcellularLocation>
</comment>
<evidence type="ECO:0000256" key="8">
    <source>
        <dbReference type="ARBA" id="ARBA00023136"/>
    </source>
</evidence>
<keyword evidence="3 12" id="KW-0328">Glycosyltransferase</keyword>
<keyword evidence="5 11" id="KW-0812">Transmembrane</keyword>
<sequence>MKPQINSRLVRLGSIILVIFCLCFLFRYLLDLEQQNTLRKEQEEEAARVTLKAEQELEKKLLLEQAIEKEKQRIQKILDSRAVIEPDLTLENANQDLFKKYYIAVPTPVEPWTDDTLQLLKSPLGQQIKADLLTVPESMPDFKTLTTQERVWKSLFQYFDPILAEGKVDVIRDPLYKDAWKLYSQLEEAIFPWIRPYWKNVFEMNLKSQHTQGIVMCVGNGQFQHAATSVHAVREILKSDLPIEIFYIDRNDLSQEKIDYFNSIPNVKTQDISKRINNYYTRFGGWALKPYAILASSFTEVILMDADVFMVKKPESFFEDEGYKSTGALFFLDRTLFNNYHEGRKWLKSFLPTHSTYIKESRWWKTTSTHEQESGIVVIDKRKGLFGLLATCKMNDKLERDRVSYRHSHGDKETFWIGFEMIQAPYAFVRSYGAVIGGLGDAGAAGTVCGNQLHLDTNNRPWWWNGGILRDKNKWDNRYLKFTHFAEGEDWEFGTSCIKETDKIKELNEHEKAIGAQLIAMDKQRKKEQRGSSLAEDDE</sequence>
<dbReference type="GO" id="GO:0006493">
    <property type="term" value="P:protein O-linked glycosylation"/>
    <property type="evidence" value="ECO:0007669"/>
    <property type="project" value="TreeGrafter"/>
</dbReference>
<dbReference type="PANTHER" id="PTHR31392:SF1">
    <property type="entry name" value="ALPHA-1,3-MANNOSYLTRANSFERASE MNN1-RELATED"/>
    <property type="match status" value="1"/>
</dbReference>
<dbReference type="GO" id="GO:0005794">
    <property type="term" value="C:Golgi apparatus"/>
    <property type="evidence" value="ECO:0007669"/>
    <property type="project" value="TreeGrafter"/>
</dbReference>
<evidence type="ECO:0000256" key="10">
    <source>
        <dbReference type="SAM" id="Coils"/>
    </source>
</evidence>
<evidence type="ECO:0000256" key="7">
    <source>
        <dbReference type="ARBA" id="ARBA00022989"/>
    </source>
</evidence>
<evidence type="ECO:0000256" key="9">
    <source>
        <dbReference type="ARBA" id="ARBA00023180"/>
    </source>
</evidence>
<evidence type="ECO:0000256" key="4">
    <source>
        <dbReference type="ARBA" id="ARBA00022679"/>
    </source>
</evidence>
<dbReference type="InterPro" id="IPR029044">
    <property type="entry name" value="Nucleotide-diphossugar_trans"/>
</dbReference>
<dbReference type="Pfam" id="PF11051">
    <property type="entry name" value="Mannosyl_trans3"/>
    <property type="match status" value="1"/>
</dbReference>
<comment type="caution">
    <text evidence="12">The sequence shown here is derived from an EMBL/GenBank/DDBJ whole genome shotgun (WGS) entry which is preliminary data.</text>
</comment>
<proteinExistence type="inferred from homology"/>
<dbReference type="Proteomes" id="UP000469890">
    <property type="component" value="Unassembled WGS sequence"/>
</dbReference>
<dbReference type="InterPro" id="IPR022751">
    <property type="entry name" value="Alpha_mannosyltransferase"/>
</dbReference>
<gene>
    <name evidence="12" type="ORF">FB192DRAFT_1431665</name>
</gene>
<name>A0A8H4BPM8_MUCCL</name>
<evidence type="ECO:0000256" key="11">
    <source>
        <dbReference type="SAM" id="Phobius"/>
    </source>
</evidence>
<evidence type="ECO:0000256" key="2">
    <source>
        <dbReference type="ARBA" id="ARBA00009105"/>
    </source>
</evidence>
<organism evidence="12 13">
    <name type="scientific">Mucor circinelloides f. lusitanicus</name>
    <name type="common">Mucor racemosus var. lusitanicus</name>
    <dbReference type="NCBI Taxonomy" id="29924"/>
    <lineage>
        <taxon>Eukaryota</taxon>
        <taxon>Fungi</taxon>
        <taxon>Fungi incertae sedis</taxon>
        <taxon>Mucoromycota</taxon>
        <taxon>Mucoromycotina</taxon>
        <taxon>Mucoromycetes</taxon>
        <taxon>Mucorales</taxon>
        <taxon>Mucorineae</taxon>
        <taxon>Mucoraceae</taxon>
        <taxon>Mucor</taxon>
    </lineage>
</organism>
<evidence type="ECO:0000256" key="3">
    <source>
        <dbReference type="ARBA" id="ARBA00022676"/>
    </source>
</evidence>
<evidence type="ECO:0000313" key="12">
    <source>
        <dbReference type="EMBL" id="KAF1806232.1"/>
    </source>
</evidence>
<dbReference type="GO" id="GO:0016020">
    <property type="term" value="C:membrane"/>
    <property type="evidence" value="ECO:0007669"/>
    <property type="project" value="UniProtKB-SubCell"/>
</dbReference>
<dbReference type="GO" id="GO:0000033">
    <property type="term" value="F:alpha-1,3-mannosyltransferase activity"/>
    <property type="evidence" value="ECO:0007669"/>
    <property type="project" value="TreeGrafter"/>
</dbReference>
<feature type="coiled-coil region" evidence="10">
    <location>
        <begin position="32"/>
        <end position="73"/>
    </location>
</feature>
<dbReference type="SUPFAM" id="SSF53448">
    <property type="entry name" value="Nucleotide-diphospho-sugar transferases"/>
    <property type="match status" value="1"/>
</dbReference>
<dbReference type="PANTHER" id="PTHR31392">
    <property type="entry name" value="ALPHA-1,3-MANNOSYLTRANSFERASE MNN1-RELATED"/>
    <property type="match status" value="1"/>
</dbReference>
<feature type="transmembrane region" description="Helical" evidence="11">
    <location>
        <begin position="12"/>
        <end position="30"/>
    </location>
</feature>
<keyword evidence="8 11" id="KW-0472">Membrane</keyword>